<evidence type="ECO:0000313" key="8">
    <source>
        <dbReference type="EMBL" id="KAL3892061.1"/>
    </source>
</evidence>
<feature type="domain" description="RING-type" evidence="6">
    <location>
        <begin position="14"/>
        <end position="60"/>
    </location>
</feature>
<dbReference type="InterPro" id="IPR013083">
    <property type="entry name" value="Znf_RING/FYVE/PHD"/>
</dbReference>
<evidence type="ECO:0000259" key="7">
    <source>
        <dbReference type="PROSITE" id="PS50119"/>
    </source>
</evidence>
<dbReference type="Gene3D" id="3.30.40.10">
    <property type="entry name" value="Zinc/RING finger domain, C3HC4 (zinc finger)"/>
    <property type="match status" value="1"/>
</dbReference>
<evidence type="ECO:0000256" key="2">
    <source>
        <dbReference type="ARBA" id="ARBA00022723"/>
    </source>
</evidence>
<sequence length="658" mass="73674">MANATIDKGDGFNCPICLCQFNIPRQLPCAHNICHSCLQSYITAEATKYNELGHIKCPICMQTASPSVKDRPIGEWASLFPVNELLESMLPVKANADRMCDSCSSENVSTLAEGFCVVCKEAMCTDCLKFHRRQKMTKSHAIVSVDEFNGNPQNAMKLGQDLYCLQHEGEYVKFYCKDHKVAGCGTCFFHNHNTCSNRIDLKNEVTALLREINPDEIISDMEKIESHLQSFMKINECSICNVESDVNKVTDLIKEIRIKINSLLDDLENGLKTEGNRIYKEENIRIQEENHKCLSLMHAVKTSRVLFKTVNQYGSEMQKFIMVERMQPQLHSYLNLVREKFEMTDRLIVKVELVPQIESILSLCAAELGKIVSTRSSNVLPSCVLIFPDQRVRKPAKDCQVERVDVIDLSPASSSGYYSGVTFIPGDRVMVANRSRNQCILLSSSYQFISNHTLNGYPFDICEIGGLEVAVSLSNAIQILSVNGGIISPVRTITTNCTYYGIAATGTGNMAVTGNSRQGMGCWILMSTEGKVKASYDYEYLFGYYNYIAFNNANTRVYVSVYERHSLHCFDMEGRNQFTYCPGDLRGPLGVAVDRYDNIYIPGYGSNNIHQLSPDGSALQVITNGVSAGPCAISFCKVQDMFIITNYNSCKLSIYKLK</sequence>
<dbReference type="SUPFAM" id="SSF101898">
    <property type="entry name" value="NHL repeat"/>
    <property type="match status" value="1"/>
</dbReference>
<dbReference type="PROSITE" id="PS50089">
    <property type="entry name" value="ZF_RING_2"/>
    <property type="match status" value="1"/>
</dbReference>
<dbReference type="InterPro" id="IPR001841">
    <property type="entry name" value="Znf_RING"/>
</dbReference>
<dbReference type="SUPFAM" id="SSF57845">
    <property type="entry name" value="B-box zinc-binding domain"/>
    <property type="match status" value="1"/>
</dbReference>
<reference evidence="8 9" key="1">
    <citation type="submission" date="2024-11" db="EMBL/GenBank/DDBJ databases">
        <title>Chromosome-level genome assembly of the freshwater bivalve Anodonta woodiana.</title>
        <authorList>
            <person name="Chen X."/>
        </authorList>
    </citation>
    <scope>NUCLEOTIDE SEQUENCE [LARGE SCALE GENOMIC DNA]</scope>
    <source>
        <strain evidence="8">MN2024</strain>
        <tissue evidence="8">Gills</tissue>
    </source>
</reference>
<dbReference type="SMART" id="SM00336">
    <property type="entry name" value="BBOX"/>
    <property type="match status" value="2"/>
</dbReference>
<dbReference type="PANTHER" id="PTHR25462">
    <property type="entry name" value="BONUS, ISOFORM C-RELATED"/>
    <property type="match status" value="1"/>
</dbReference>
<feature type="domain" description="B box-type" evidence="7">
    <location>
        <begin position="159"/>
        <end position="208"/>
    </location>
</feature>
<dbReference type="Pfam" id="PF13445">
    <property type="entry name" value="zf-RING_UBOX"/>
    <property type="match status" value="1"/>
</dbReference>
<keyword evidence="9" id="KW-1185">Reference proteome</keyword>
<dbReference type="PROSITE" id="PS50119">
    <property type="entry name" value="ZF_BBOX"/>
    <property type="match status" value="2"/>
</dbReference>
<gene>
    <name evidence="8" type="ORF">ACJMK2_004301</name>
</gene>
<dbReference type="SMART" id="SM00184">
    <property type="entry name" value="RING"/>
    <property type="match status" value="1"/>
</dbReference>
<dbReference type="PROSITE" id="PS00518">
    <property type="entry name" value="ZF_RING_1"/>
    <property type="match status" value="1"/>
</dbReference>
<dbReference type="EMBL" id="JBJQND010000001">
    <property type="protein sequence ID" value="KAL3892061.1"/>
    <property type="molecule type" value="Genomic_DNA"/>
</dbReference>
<dbReference type="Proteomes" id="UP001634394">
    <property type="component" value="Unassembled WGS sequence"/>
</dbReference>
<dbReference type="GO" id="GO:0008270">
    <property type="term" value="F:zinc ion binding"/>
    <property type="evidence" value="ECO:0007669"/>
    <property type="project" value="UniProtKB-KW"/>
</dbReference>
<evidence type="ECO:0000259" key="6">
    <source>
        <dbReference type="PROSITE" id="PS50089"/>
    </source>
</evidence>
<evidence type="ECO:0000313" key="9">
    <source>
        <dbReference type="Proteomes" id="UP001634394"/>
    </source>
</evidence>
<proteinExistence type="predicted"/>
<accession>A0ABD3Y275</accession>
<dbReference type="InterPro" id="IPR017907">
    <property type="entry name" value="Znf_RING_CS"/>
</dbReference>
<protein>
    <submittedName>
        <fullName evidence="8">Uncharacterized protein</fullName>
    </submittedName>
</protein>
<keyword evidence="2" id="KW-0479">Metal-binding</keyword>
<comment type="caution">
    <text evidence="8">The sequence shown here is derived from an EMBL/GenBank/DDBJ whole genome shotgun (WGS) entry which is preliminary data.</text>
</comment>
<feature type="domain" description="B box-type" evidence="7">
    <location>
        <begin position="95"/>
        <end position="145"/>
    </location>
</feature>
<evidence type="ECO:0000256" key="4">
    <source>
        <dbReference type="ARBA" id="ARBA00022833"/>
    </source>
</evidence>
<organism evidence="8 9">
    <name type="scientific">Sinanodonta woodiana</name>
    <name type="common">Chinese pond mussel</name>
    <name type="synonym">Anodonta woodiana</name>
    <dbReference type="NCBI Taxonomy" id="1069815"/>
    <lineage>
        <taxon>Eukaryota</taxon>
        <taxon>Metazoa</taxon>
        <taxon>Spiralia</taxon>
        <taxon>Lophotrochozoa</taxon>
        <taxon>Mollusca</taxon>
        <taxon>Bivalvia</taxon>
        <taxon>Autobranchia</taxon>
        <taxon>Heteroconchia</taxon>
        <taxon>Palaeoheterodonta</taxon>
        <taxon>Unionida</taxon>
        <taxon>Unionoidea</taxon>
        <taxon>Unionidae</taxon>
        <taxon>Unioninae</taxon>
        <taxon>Sinanodonta</taxon>
    </lineage>
</organism>
<dbReference type="AlphaFoldDB" id="A0ABD3Y275"/>
<keyword evidence="1" id="KW-0597">Phosphoprotein</keyword>
<keyword evidence="3 5" id="KW-0863">Zinc-finger</keyword>
<dbReference type="SUPFAM" id="SSF57850">
    <property type="entry name" value="RING/U-box"/>
    <property type="match status" value="1"/>
</dbReference>
<dbReference type="InterPro" id="IPR000315">
    <property type="entry name" value="Znf_B-box"/>
</dbReference>
<dbReference type="PANTHER" id="PTHR25462:SF305">
    <property type="entry name" value="RING-TYPE DOMAIN-CONTAINING PROTEIN"/>
    <property type="match status" value="1"/>
</dbReference>
<name>A0ABD3Y275_SINWO</name>
<evidence type="ECO:0000256" key="5">
    <source>
        <dbReference type="PROSITE-ProRule" id="PRU00024"/>
    </source>
</evidence>
<dbReference type="Gene3D" id="2.120.10.30">
    <property type="entry name" value="TolB, C-terminal domain"/>
    <property type="match status" value="1"/>
</dbReference>
<dbReference type="InterPro" id="IPR027370">
    <property type="entry name" value="Znf-RING_euk"/>
</dbReference>
<dbReference type="InterPro" id="IPR047153">
    <property type="entry name" value="TRIM45/56/19-like"/>
</dbReference>
<dbReference type="InterPro" id="IPR011042">
    <property type="entry name" value="6-blade_b-propeller_TolB-like"/>
</dbReference>
<evidence type="ECO:0000256" key="3">
    <source>
        <dbReference type="ARBA" id="ARBA00022771"/>
    </source>
</evidence>
<dbReference type="Gene3D" id="3.30.160.60">
    <property type="entry name" value="Classic Zinc Finger"/>
    <property type="match status" value="1"/>
</dbReference>
<keyword evidence="4" id="KW-0862">Zinc</keyword>
<evidence type="ECO:0000256" key="1">
    <source>
        <dbReference type="ARBA" id="ARBA00022553"/>
    </source>
</evidence>